<keyword evidence="4" id="KW-0201">Cytochrome c-type biogenesis</keyword>
<evidence type="ECO:0000313" key="9">
    <source>
        <dbReference type="EMBL" id="OYD49724.1"/>
    </source>
</evidence>
<dbReference type="PANTHER" id="PTHR31272:SF9">
    <property type="entry name" value="BLL1027 PROTEIN"/>
    <property type="match status" value="1"/>
</dbReference>
<dbReference type="AlphaFoldDB" id="A0A235EL27"/>
<evidence type="ECO:0000256" key="5">
    <source>
        <dbReference type="ARBA" id="ARBA00022989"/>
    </source>
</evidence>
<dbReference type="InterPro" id="IPR003834">
    <property type="entry name" value="Cyt_c_assmbl_TM_dom"/>
</dbReference>
<gene>
    <name evidence="9" type="ORF">CBY09_12220</name>
</gene>
<dbReference type="GO" id="GO:0016020">
    <property type="term" value="C:membrane"/>
    <property type="evidence" value="ECO:0007669"/>
    <property type="project" value="UniProtKB-SubCell"/>
</dbReference>
<evidence type="ECO:0000313" key="10">
    <source>
        <dbReference type="Proteomes" id="UP000215441"/>
    </source>
</evidence>
<evidence type="ECO:0000256" key="4">
    <source>
        <dbReference type="ARBA" id="ARBA00022748"/>
    </source>
</evidence>
<dbReference type="PANTHER" id="PTHR31272">
    <property type="entry name" value="CYTOCHROME C-TYPE BIOGENESIS PROTEIN HI_1454-RELATED"/>
    <property type="match status" value="1"/>
</dbReference>
<feature type="transmembrane region" description="Helical" evidence="7">
    <location>
        <begin position="78"/>
        <end position="96"/>
    </location>
</feature>
<feature type="transmembrane region" description="Helical" evidence="7">
    <location>
        <begin position="129"/>
        <end position="155"/>
    </location>
</feature>
<dbReference type="GO" id="GO:0017004">
    <property type="term" value="P:cytochrome complex assembly"/>
    <property type="evidence" value="ECO:0007669"/>
    <property type="project" value="UniProtKB-KW"/>
</dbReference>
<name>A0A235EL27_9BURK</name>
<feature type="transmembrane region" description="Helical" evidence="7">
    <location>
        <begin position="48"/>
        <end position="72"/>
    </location>
</feature>
<feature type="transmembrane region" description="Helical" evidence="7">
    <location>
        <begin position="12"/>
        <end position="36"/>
    </location>
</feature>
<dbReference type="Pfam" id="PF02683">
    <property type="entry name" value="DsbD_TM"/>
    <property type="match status" value="1"/>
</dbReference>
<organism evidence="9 10">
    <name type="scientific">Acidovorax kalamii</name>
    <dbReference type="NCBI Taxonomy" id="2004485"/>
    <lineage>
        <taxon>Bacteria</taxon>
        <taxon>Pseudomonadati</taxon>
        <taxon>Pseudomonadota</taxon>
        <taxon>Betaproteobacteria</taxon>
        <taxon>Burkholderiales</taxon>
        <taxon>Comamonadaceae</taxon>
        <taxon>Acidovorax</taxon>
    </lineage>
</organism>
<evidence type="ECO:0000256" key="7">
    <source>
        <dbReference type="SAM" id="Phobius"/>
    </source>
</evidence>
<evidence type="ECO:0000256" key="6">
    <source>
        <dbReference type="ARBA" id="ARBA00023136"/>
    </source>
</evidence>
<feature type="transmembrane region" description="Helical" evidence="7">
    <location>
        <begin position="161"/>
        <end position="184"/>
    </location>
</feature>
<keyword evidence="10" id="KW-1185">Reference proteome</keyword>
<comment type="subcellular location">
    <subcellularLocation>
        <location evidence="1">Membrane</location>
        <topology evidence="1">Multi-pass membrane protein</topology>
    </subcellularLocation>
</comment>
<keyword evidence="3 7" id="KW-0812">Transmembrane</keyword>
<dbReference type="OrthoDB" id="9811352at2"/>
<proteinExistence type="inferred from homology"/>
<protein>
    <submittedName>
        <fullName evidence="9">Cytochrome C biogenesis protein</fullName>
    </submittedName>
</protein>
<accession>A0A235EL27</accession>
<reference evidence="9 10" key="1">
    <citation type="submission" date="2017-07" db="EMBL/GenBank/DDBJ databases">
        <title>Acidovorax KNDSW TSA 6 genome sequence and assembly.</title>
        <authorList>
            <person name="Mayilraj S."/>
        </authorList>
    </citation>
    <scope>NUCLEOTIDE SEQUENCE [LARGE SCALE GENOMIC DNA]</scope>
    <source>
        <strain evidence="9 10">KNDSW-TSA6</strain>
    </source>
</reference>
<evidence type="ECO:0000256" key="1">
    <source>
        <dbReference type="ARBA" id="ARBA00004141"/>
    </source>
</evidence>
<keyword evidence="5 7" id="KW-1133">Transmembrane helix</keyword>
<comment type="similarity">
    <text evidence="2">Belongs to the DsbD family.</text>
</comment>
<dbReference type="EMBL" id="NOIG01000008">
    <property type="protein sequence ID" value="OYD49724.1"/>
    <property type="molecule type" value="Genomic_DNA"/>
</dbReference>
<sequence length="240" mass="24624">MAISTTSPWLAVAAGMLTVGAPCVLPMLPVVLGASVGGGGAAQRTRPLFIALGFALSFAAVALLFSSFTQVLGVSQEGLRRFAAVMLLAFGVLTVWPRPFQWLSQYAGGVLSRLVSLGMGSGGGNWGGLLLGLSLGAVWTPCAGPVLASILTLIATEPPGVGTAVLLLAYSTGAALPMLAIAYGGQAAATHVRRIARHAHRVQQVFGVVVIAIALAMLWEVDGQITAWLTQFYPSGWGGL</sequence>
<feature type="domain" description="Cytochrome C biogenesis protein transmembrane" evidence="8">
    <location>
        <begin position="12"/>
        <end position="218"/>
    </location>
</feature>
<comment type="caution">
    <text evidence="9">The sequence shown here is derived from an EMBL/GenBank/DDBJ whole genome shotgun (WGS) entry which is preliminary data.</text>
</comment>
<evidence type="ECO:0000259" key="8">
    <source>
        <dbReference type="Pfam" id="PF02683"/>
    </source>
</evidence>
<dbReference type="Proteomes" id="UP000215441">
    <property type="component" value="Unassembled WGS sequence"/>
</dbReference>
<feature type="transmembrane region" description="Helical" evidence="7">
    <location>
        <begin position="205"/>
        <end position="221"/>
    </location>
</feature>
<evidence type="ECO:0000256" key="3">
    <source>
        <dbReference type="ARBA" id="ARBA00022692"/>
    </source>
</evidence>
<dbReference type="InterPro" id="IPR051790">
    <property type="entry name" value="Cytochrome_c-biogenesis_DsbD"/>
</dbReference>
<evidence type="ECO:0000256" key="2">
    <source>
        <dbReference type="ARBA" id="ARBA00006143"/>
    </source>
</evidence>
<keyword evidence="6 7" id="KW-0472">Membrane</keyword>